<reference evidence="1" key="2">
    <citation type="submission" date="2021-01" db="UniProtKB">
        <authorList>
            <consortium name="EnsemblPlants"/>
        </authorList>
    </citation>
    <scope>IDENTIFICATION</scope>
</reference>
<dbReference type="EnsemblPlants" id="QL04p080619:mrna">
    <property type="protein sequence ID" value="QL04p080619:mrna"/>
    <property type="gene ID" value="QL04p080619"/>
</dbReference>
<dbReference type="EMBL" id="LRBV02000004">
    <property type="status" value="NOT_ANNOTATED_CDS"/>
    <property type="molecule type" value="Genomic_DNA"/>
</dbReference>
<evidence type="ECO:0008006" key="3">
    <source>
        <dbReference type="Google" id="ProtNLM"/>
    </source>
</evidence>
<dbReference type="Gramene" id="QL04p080619:mrna">
    <property type="protein sequence ID" value="QL04p080619:mrna"/>
    <property type="gene ID" value="QL04p080619"/>
</dbReference>
<reference evidence="1 2" key="1">
    <citation type="journal article" date="2016" name="G3 (Bethesda)">
        <title>First Draft Assembly and Annotation of the Genome of a California Endemic Oak Quercus lobata Nee (Fagaceae).</title>
        <authorList>
            <person name="Sork V.L."/>
            <person name="Fitz-Gibbon S.T."/>
            <person name="Puiu D."/>
            <person name="Crepeau M."/>
            <person name="Gugger P.F."/>
            <person name="Sherman R."/>
            <person name="Stevens K."/>
            <person name="Langley C.H."/>
            <person name="Pellegrini M."/>
            <person name="Salzberg S.L."/>
        </authorList>
    </citation>
    <scope>NUCLEOTIDE SEQUENCE [LARGE SCALE GENOMIC DNA]</scope>
    <source>
        <strain evidence="1 2">cv. SW786</strain>
    </source>
</reference>
<keyword evidence="2" id="KW-1185">Reference proteome</keyword>
<dbReference type="AlphaFoldDB" id="A0A7N2LKF8"/>
<accession>A0A7N2LKF8</accession>
<name>A0A7N2LKF8_QUELO</name>
<evidence type="ECO:0000313" key="1">
    <source>
        <dbReference type="EnsemblPlants" id="QL04p080619:mrna"/>
    </source>
</evidence>
<protein>
    <recommendedName>
        <fullName evidence="3">RNase H type-1 domain-containing protein</fullName>
    </recommendedName>
</protein>
<dbReference type="InParanoid" id="A0A7N2LKF8"/>
<organism evidence="1 2">
    <name type="scientific">Quercus lobata</name>
    <name type="common">Valley oak</name>
    <dbReference type="NCBI Taxonomy" id="97700"/>
    <lineage>
        <taxon>Eukaryota</taxon>
        <taxon>Viridiplantae</taxon>
        <taxon>Streptophyta</taxon>
        <taxon>Embryophyta</taxon>
        <taxon>Tracheophyta</taxon>
        <taxon>Spermatophyta</taxon>
        <taxon>Magnoliopsida</taxon>
        <taxon>eudicotyledons</taxon>
        <taxon>Gunneridae</taxon>
        <taxon>Pentapetalae</taxon>
        <taxon>rosids</taxon>
        <taxon>fabids</taxon>
        <taxon>Fagales</taxon>
        <taxon>Fagaceae</taxon>
        <taxon>Quercus</taxon>
    </lineage>
</organism>
<dbReference type="Proteomes" id="UP000594261">
    <property type="component" value="Chromosome 4"/>
</dbReference>
<evidence type="ECO:0000313" key="2">
    <source>
        <dbReference type="Proteomes" id="UP000594261"/>
    </source>
</evidence>
<sequence length="76" mass="8331">MGLQESNATRQQDHQFALEHGVLLAQELNLSHVIFESDATSVISAVSQGHYGGSTGHLVQNIQLARSYFPVAYFNT</sequence>
<proteinExistence type="predicted"/>